<feature type="compositionally biased region" description="Low complexity" evidence="17">
    <location>
        <begin position="998"/>
        <end position="1009"/>
    </location>
</feature>
<keyword evidence="10" id="KW-0378">Hydrolase</keyword>
<evidence type="ECO:0000256" key="3">
    <source>
        <dbReference type="ARBA" id="ARBA00004496"/>
    </source>
</evidence>
<comment type="cofactor">
    <cofactor evidence="1">
        <name>Mg(2+)</name>
        <dbReference type="ChEBI" id="CHEBI:18420"/>
    </cofactor>
</comment>
<dbReference type="GO" id="GO:0046872">
    <property type="term" value="F:metal ion binding"/>
    <property type="evidence" value="ECO:0007669"/>
    <property type="project" value="UniProtKB-KW"/>
</dbReference>
<evidence type="ECO:0000256" key="12">
    <source>
        <dbReference type="ARBA" id="ARBA00022842"/>
    </source>
</evidence>
<dbReference type="InterPro" id="IPR012340">
    <property type="entry name" value="NA-bd_OB-fold"/>
</dbReference>
<evidence type="ECO:0000256" key="14">
    <source>
        <dbReference type="ARBA" id="ARBA00050524"/>
    </source>
</evidence>
<feature type="compositionally biased region" description="Low complexity" evidence="17">
    <location>
        <begin position="65"/>
        <end position="75"/>
    </location>
</feature>
<feature type="compositionally biased region" description="Low complexity" evidence="17">
    <location>
        <begin position="1212"/>
        <end position="1245"/>
    </location>
</feature>
<comment type="similarity">
    <text evidence="4">Belongs to the RNase E/G family.</text>
</comment>
<feature type="compositionally biased region" description="Low complexity" evidence="17">
    <location>
        <begin position="1134"/>
        <end position="1175"/>
    </location>
</feature>
<evidence type="ECO:0000256" key="6">
    <source>
        <dbReference type="ARBA" id="ARBA00022552"/>
    </source>
</evidence>
<evidence type="ECO:0000256" key="13">
    <source>
        <dbReference type="ARBA" id="ARBA00022884"/>
    </source>
</evidence>
<feature type="compositionally biased region" description="Polar residues" evidence="17">
    <location>
        <begin position="273"/>
        <end position="283"/>
    </location>
</feature>
<feature type="region of interest" description="Disordered" evidence="17">
    <location>
        <begin position="972"/>
        <end position="1015"/>
    </location>
</feature>
<feature type="compositionally biased region" description="Basic residues" evidence="17">
    <location>
        <begin position="459"/>
        <end position="469"/>
    </location>
</feature>
<comment type="caution">
    <text evidence="19">The sequence shown here is derived from an EMBL/GenBank/DDBJ whole genome shotgun (WGS) entry which is preliminary data.</text>
</comment>
<feature type="compositionally biased region" description="Low complexity" evidence="17">
    <location>
        <begin position="1083"/>
        <end position="1101"/>
    </location>
</feature>
<evidence type="ECO:0000256" key="10">
    <source>
        <dbReference type="ARBA" id="ARBA00022801"/>
    </source>
</evidence>
<keyword evidence="12" id="KW-0460">Magnesium</keyword>
<dbReference type="InterPro" id="IPR003029">
    <property type="entry name" value="S1_domain"/>
</dbReference>
<feature type="compositionally biased region" description="Basic and acidic residues" evidence="17">
    <location>
        <begin position="334"/>
        <end position="372"/>
    </location>
</feature>
<keyword evidence="8" id="KW-0819">tRNA processing</keyword>
<dbReference type="Gene3D" id="1.10.10.2480">
    <property type="match status" value="1"/>
</dbReference>
<proteinExistence type="inferred from homology"/>
<feature type="region of interest" description="Disordered" evidence="17">
    <location>
        <begin position="1036"/>
        <end position="1101"/>
    </location>
</feature>
<feature type="domain" description="S1 motif" evidence="18">
    <location>
        <begin position="593"/>
        <end position="676"/>
    </location>
</feature>
<dbReference type="PANTHER" id="PTHR30001:SF0">
    <property type="entry name" value="RIBONUCLEASE G"/>
    <property type="match status" value="1"/>
</dbReference>
<dbReference type="Proteomes" id="UP000565715">
    <property type="component" value="Unassembled WGS sequence"/>
</dbReference>
<feature type="compositionally biased region" description="Low complexity" evidence="17">
    <location>
        <begin position="211"/>
        <end position="226"/>
    </location>
</feature>
<evidence type="ECO:0000259" key="18">
    <source>
        <dbReference type="PROSITE" id="PS50126"/>
    </source>
</evidence>
<dbReference type="PROSITE" id="PS50126">
    <property type="entry name" value="S1"/>
    <property type="match status" value="1"/>
</dbReference>
<accession>A0A846XEA7</accession>
<feature type="compositionally biased region" description="Low complexity" evidence="17">
    <location>
        <begin position="1295"/>
        <end position="1310"/>
    </location>
</feature>
<feature type="region of interest" description="Disordered" evidence="17">
    <location>
        <begin position="28"/>
        <end position="290"/>
    </location>
</feature>
<keyword evidence="13" id="KW-0694">RNA-binding</keyword>
<evidence type="ECO:0000256" key="1">
    <source>
        <dbReference type="ARBA" id="ARBA00001946"/>
    </source>
</evidence>
<comment type="catalytic activity">
    <reaction evidence="14">
        <text>Endonucleolytic cleavage of single-stranded RNA in A- and U-rich regions.</text>
        <dbReference type="EC" id="3.1.26.12"/>
    </reaction>
</comment>
<evidence type="ECO:0000256" key="17">
    <source>
        <dbReference type="SAM" id="MobiDB-lite"/>
    </source>
</evidence>
<keyword evidence="11" id="KW-0862">Zinc</keyword>
<feature type="compositionally biased region" description="Low complexity" evidence="17">
    <location>
        <begin position="87"/>
        <end position="110"/>
    </location>
</feature>
<dbReference type="InterPro" id="IPR019307">
    <property type="entry name" value="RNA-bd_AU-1/RNase_E/G"/>
</dbReference>
<gene>
    <name evidence="19" type="ORF">HGA13_16805</name>
</gene>
<feature type="compositionally biased region" description="Gly residues" evidence="17">
    <location>
        <begin position="76"/>
        <end position="86"/>
    </location>
</feature>
<keyword evidence="9" id="KW-0479">Metal-binding</keyword>
<dbReference type="FunFam" id="2.40.50.140:FF:000066">
    <property type="entry name" value="Ribonuclease E"/>
    <property type="match status" value="1"/>
</dbReference>
<evidence type="ECO:0000256" key="11">
    <source>
        <dbReference type="ARBA" id="ARBA00022833"/>
    </source>
</evidence>
<keyword evidence="6" id="KW-0698">rRNA processing</keyword>
<feature type="compositionally biased region" description="Basic and acidic residues" evidence="17">
    <location>
        <begin position="979"/>
        <end position="988"/>
    </location>
</feature>
<feature type="compositionally biased region" description="Acidic residues" evidence="17">
    <location>
        <begin position="409"/>
        <end position="438"/>
    </location>
</feature>
<feature type="region of interest" description="Disordered" evidence="17">
    <location>
        <begin position="1134"/>
        <end position="1180"/>
    </location>
</feature>
<dbReference type="EMBL" id="JAAXOO010000004">
    <property type="protein sequence ID" value="NKY34721.1"/>
    <property type="molecule type" value="Genomic_DNA"/>
</dbReference>
<keyword evidence="20" id="KW-1185">Reference proteome</keyword>
<dbReference type="EC" id="3.1.26.12" evidence="15"/>
<dbReference type="SUPFAM" id="SSF50249">
    <property type="entry name" value="Nucleic acid-binding proteins"/>
    <property type="match status" value="1"/>
</dbReference>
<name>A0A846XEA7_9NOCA</name>
<dbReference type="GO" id="GO:0005737">
    <property type="term" value="C:cytoplasm"/>
    <property type="evidence" value="ECO:0007669"/>
    <property type="project" value="UniProtKB-SubCell"/>
</dbReference>
<dbReference type="GO" id="GO:0006397">
    <property type="term" value="P:mRNA processing"/>
    <property type="evidence" value="ECO:0007669"/>
    <property type="project" value="UniProtKB-KW"/>
</dbReference>
<organism evidence="19 20">
    <name type="scientific">Nocardia speluncae</name>
    <dbReference type="NCBI Taxonomy" id="419477"/>
    <lineage>
        <taxon>Bacteria</taxon>
        <taxon>Bacillati</taxon>
        <taxon>Actinomycetota</taxon>
        <taxon>Actinomycetes</taxon>
        <taxon>Mycobacteriales</taxon>
        <taxon>Nocardiaceae</taxon>
        <taxon>Nocardia</taxon>
    </lineage>
</organism>
<dbReference type="SMART" id="SM00316">
    <property type="entry name" value="S1"/>
    <property type="match status" value="1"/>
</dbReference>
<evidence type="ECO:0000313" key="20">
    <source>
        <dbReference type="Proteomes" id="UP000565715"/>
    </source>
</evidence>
<dbReference type="InterPro" id="IPR006847">
    <property type="entry name" value="IF2_N"/>
</dbReference>
<feature type="region of interest" description="Disordered" evidence="17">
    <location>
        <begin position="1202"/>
        <end position="1278"/>
    </location>
</feature>
<dbReference type="Pfam" id="PF04760">
    <property type="entry name" value="IF2_N"/>
    <property type="match status" value="1"/>
</dbReference>
<evidence type="ECO:0000256" key="15">
    <source>
        <dbReference type="ARBA" id="ARBA00066879"/>
    </source>
</evidence>
<dbReference type="PANTHER" id="PTHR30001">
    <property type="entry name" value="RIBONUCLEASE"/>
    <property type="match status" value="1"/>
</dbReference>
<dbReference type="CDD" id="cd04453">
    <property type="entry name" value="S1_RNase_E"/>
    <property type="match status" value="1"/>
</dbReference>
<evidence type="ECO:0000313" key="19">
    <source>
        <dbReference type="EMBL" id="NKY34721.1"/>
    </source>
</evidence>
<dbReference type="NCBIfam" id="TIGR00757">
    <property type="entry name" value="RNaseEG"/>
    <property type="match status" value="1"/>
</dbReference>
<feature type="region of interest" description="Disordered" evidence="17">
    <location>
        <begin position="334"/>
        <end position="540"/>
    </location>
</feature>
<reference evidence="19 20" key="1">
    <citation type="submission" date="2020-04" db="EMBL/GenBank/DDBJ databases">
        <title>MicrobeNet Type strains.</title>
        <authorList>
            <person name="Nicholson A.C."/>
        </authorList>
    </citation>
    <scope>NUCLEOTIDE SEQUENCE [LARGE SCALE GENOMIC DNA]</scope>
    <source>
        <strain evidence="19 20">DSM 45078</strain>
    </source>
</reference>
<feature type="compositionally biased region" description="Basic residues" evidence="17">
    <location>
        <begin position="391"/>
        <end position="402"/>
    </location>
</feature>
<protein>
    <recommendedName>
        <fullName evidence="16">Ribonuclease E</fullName>
        <ecNumber evidence="15">3.1.26.12</ecNumber>
    </recommendedName>
</protein>
<evidence type="ECO:0000256" key="4">
    <source>
        <dbReference type="ARBA" id="ARBA00005522"/>
    </source>
</evidence>
<keyword evidence="7" id="KW-0507">mRNA processing</keyword>
<dbReference type="GO" id="GO:0006364">
    <property type="term" value="P:rRNA processing"/>
    <property type="evidence" value="ECO:0007669"/>
    <property type="project" value="UniProtKB-KW"/>
</dbReference>
<feature type="compositionally biased region" description="Low complexity" evidence="17">
    <location>
        <begin position="1038"/>
        <end position="1048"/>
    </location>
</feature>
<feature type="compositionally biased region" description="Basic and acidic residues" evidence="17">
    <location>
        <begin position="188"/>
        <end position="200"/>
    </location>
</feature>
<sequence length="1330" mass="136999">MPERIRVHALAKRLGVTSKRILAKLSELGTEVRSPQSSVDRAVAESVRESLTTPNLTPPEPGLFEPAAVGPETGAAGPGGIAGTGEAGASATGTETAVPGAEQAKSPAPASGGGSGQIPGIGTETVAAGAAVWEPEEPTAPDVVAAGTGLAPAPATETAPPPSGVESSAAAGVPGTTESGTADSGAEESARVTDTGRADDPGGTVGEPMTGSGAAAELGAATEAVEPPGTNAFGEAAENSGSARGDHGTRSGSAPDTAAGSAEPSELAGPASVSATLSTSAPDSPSMPLPAFTAAANLFASPVPEEPISTEPAVFESAVVAAPLFLSPDMAAAEDLRRRRKAEQQAEQKAERQVEQKAERQAEQKAEQKAEPEPAADSESESETDDDDQPRRRRRGRRGRGRGRGEQQSEGDSETDAEEDESAEPAEASAEAEDESAPSEDAAGQEAADTGEESEGGSSRRRRRRRRRKVSGESGEAAESADDDPPNTVVHEREPRNKTRARAAVDEVQGISGSTRLEAKRQRRRDGREAGRRRPPILTESEFLARRESVDRVMVVREKEFPGHPSATQVAVLEDNILVEHFVTSTGSASMVGNVYLGKVQNVLPSMEAAFVDIGRGRNGVLYAGEVNWEAAGLGGRERKIEQALKPGDQVLVQVSKDPVGHKGARLTTQISLAGRFLVYVPGGTSTGISRKLPDTERKRLKEILREIVPTDAGVIIRTASEGVSEAELTRDVERLQATWRKVSAAAEAESNAPKTLYEEPDLLVKVVRDLFNEDFSKLVIEGERSWNTVEEYIGTVAPDLLARVSRHENNGVDVFETYRIDEQLAKALDRKVWLPSGGTLVIDRTEAMTVVDVNTGKFTGSGGGNLEETVTRNNLEAAEEIVRQMRLRDIGGMIVVDFIDMVLESNRDLVLRRLTEALGRDRTRHQVSEVTSLGLVQMTRKKLGTGLVEAFSSTCEHCHGRGILVHSYPVEAGGADESSGRGRESGSRRRRNRDKAAPAAAAPAPVAEISEEDAAAKRAHPVALAMAAHQSEDVADEAATAADQVATGEVAGQAGEKARTATGAETGGTGEPRRRRTRVRRSAGAASSGERAAAESNGSAAHAVSEASAAGTAEASVQTAGAAADTAGIAAETAADAGGPDTESAASVPAAGSAASEAIESTAEADADATSGSEPQTADVVTGATAVPDTSAAVLTAAGHEAAPVTEPVSNGAPEPAAAPNSATADANGTAASVATGATAETGGEPPVAVAPAEDSTAGSRHRRRRVARSTASPAADAAAAVFVLPAEEPPAAPVADLASEPVEAGAPVRRARRRAAGRPAGPPVDDDN</sequence>
<comment type="subcellular location">
    <subcellularLocation>
        <location evidence="3">Cytoplasm</location>
    </subcellularLocation>
</comment>
<dbReference type="GO" id="GO:0008033">
    <property type="term" value="P:tRNA processing"/>
    <property type="evidence" value="ECO:0007669"/>
    <property type="project" value="UniProtKB-KW"/>
</dbReference>
<evidence type="ECO:0000256" key="5">
    <source>
        <dbReference type="ARBA" id="ARBA00022490"/>
    </source>
</evidence>
<evidence type="ECO:0000256" key="16">
    <source>
        <dbReference type="ARBA" id="ARBA00072999"/>
    </source>
</evidence>
<evidence type="ECO:0000256" key="2">
    <source>
        <dbReference type="ARBA" id="ARBA00001947"/>
    </source>
</evidence>
<dbReference type="Gene3D" id="2.40.50.140">
    <property type="entry name" value="Nucleic acid-binding proteins"/>
    <property type="match status" value="1"/>
</dbReference>
<dbReference type="GO" id="GO:0008995">
    <property type="term" value="F:ribonuclease E activity"/>
    <property type="evidence" value="ECO:0007669"/>
    <property type="project" value="UniProtKB-EC"/>
</dbReference>
<comment type="cofactor">
    <cofactor evidence="2">
        <name>Zn(2+)</name>
        <dbReference type="ChEBI" id="CHEBI:29105"/>
    </cofactor>
</comment>
<feature type="compositionally biased region" description="Acidic residues" evidence="17">
    <location>
        <begin position="374"/>
        <end position="388"/>
    </location>
</feature>
<evidence type="ECO:0000256" key="7">
    <source>
        <dbReference type="ARBA" id="ARBA00022664"/>
    </source>
</evidence>
<evidence type="ECO:0000256" key="9">
    <source>
        <dbReference type="ARBA" id="ARBA00022723"/>
    </source>
</evidence>
<evidence type="ECO:0000256" key="8">
    <source>
        <dbReference type="ARBA" id="ARBA00022694"/>
    </source>
</evidence>
<feature type="compositionally biased region" description="Low complexity" evidence="17">
    <location>
        <begin position="145"/>
        <end position="158"/>
    </location>
</feature>
<dbReference type="GO" id="GO:0003723">
    <property type="term" value="F:RNA binding"/>
    <property type="evidence" value="ECO:0007669"/>
    <property type="project" value="UniProtKB-KW"/>
</dbReference>
<dbReference type="InterPro" id="IPR004659">
    <property type="entry name" value="RNase_E/G"/>
</dbReference>
<keyword evidence="5" id="KW-0963">Cytoplasm</keyword>
<feature type="region of interest" description="Disordered" evidence="17">
    <location>
        <begin position="1293"/>
        <end position="1330"/>
    </location>
</feature>
<dbReference type="Pfam" id="PF10150">
    <property type="entry name" value="RNase_E_G"/>
    <property type="match status" value="1"/>
</dbReference>